<gene>
    <name evidence="1" type="ORF">L1987_06318</name>
</gene>
<sequence>MDLVITPVIQSLIVPFKKHLHFLVSSTRYVNEMKKKMEELNVTEQDILEKKSTADANNHEVSHHVSPCLEDVKKMNEKAQSIPTRGIGCFNVTKRYKTRKRSYTILNEIKALNERLSEINWTNEQKSLAKVPSTSSPFPS</sequence>
<accession>A0ACB9JXT6</accession>
<evidence type="ECO:0000313" key="1">
    <source>
        <dbReference type="EMBL" id="KAI3824847.1"/>
    </source>
</evidence>
<dbReference type="Proteomes" id="UP001056120">
    <property type="component" value="Linkage Group LG02"/>
</dbReference>
<name>A0ACB9JXT6_9ASTR</name>
<protein>
    <submittedName>
        <fullName evidence="1">Uncharacterized protein</fullName>
    </submittedName>
</protein>
<comment type="caution">
    <text evidence="1">The sequence shown here is derived from an EMBL/GenBank/DDBJ whole genome shotgun (WGS) entry which is preliminary data.</text>
</comment>
<dbReference type="EMBL" id="CM042019">
    <property type="protein sequence ID" value="KAI3824847.1"/>
    <property type="molecule type" value="Genomic_DNA"/>
</dbReference>
<reference evidence="1 2" key="2">
    <citation type="journal article" date="2022" name="Mol. Ecol. Resour.">
        <title>The genomes of chicory, endive, great burdock and yacon provide insights into Asteraceae paleo-polyploidization history and plant inulin production.</title>
        <authorList>
            <person name="Fan W."/>
            <person name="Wang S."/>
            <person name="Wang H."/>
            <person name="Wang A."/>
            <person name="Jiang F."/>
            <person name="Liu H."/>
            <person name="Zhao H."/>
            <person name="Xu D."/>
            <person name="Zhang Y."/>
        </authorList>
    </citation>
    <scope>NUCLEOTIDE SEQUENCE [LARGE SCALE GENOMIC DNA]</scope>
    <source>
        <strain evidence="2">cv. Yunnan</strain>
        <tissue evidence="1">Leaves</tissue>
    </source>
</reference>
<proteinExistence type="predicted"/>
<evidence type="ECO:0000313" key="2">
    <source>
        <dbReference type="Proteomes" id="UP001056120"/>
    </source>
</evidence>
<keyword evidence="2" id="KW-1185">Reference proteome</keyword>
<organism evidence="1 2">
    <name type="scientific">Smallanthus sonchifolius</name>
    <dbReference type="NCBI Taxonomy" id="185202"/>
    <lineage>
        <taxon>Eukaryota</taxon>
        <taxon>Viridiplantae</taxon>
        <taxon>Streptophyta</taxon>
        <taxon>Embryophyta</taxon>
        <taxon>Tracheophyta</taxon>
        <taxon>Spermatophyta</taxon>
        <taxon>Magnoliopsida</taxon>
        <taxon>eudicotyledons</taxon>
        <taxon>Gunneridae</taxon>
        <taxon>Pentapetalae</taxon>
        <taxon>asterids</taxon>
        <taxon>campanulids</taxon>
        <taxon>Asterales</taxon>
        <taxon>Asteraceae</taxon>
        <taxon>Asteroideae</taxon>
        <taxon>Heliantheae alliance</taxon>
        <taxon>Millerieae</taxon>
        <taxon>Smallanthus</taxon>
    </lineage>
</organism>
<reference evidence="2" key="1">
    <citation type="journal article" date="2022" name="Mol. Ecol. Resour.">
        <title>The genomes of chicory, endive, great burdock and yacon provide insights into Asteraceae palaeo-polyploidization history and plant inulin production.</title>
        <authorList>
            <person name="Fan W."/>
            <person name="Wang S."/>
            <person name="Wang H."/>
            <person name="Wang A."/>
            <person name="Jiang F."/>
            <person name="Liu H."/>
            <person name="Zhao H."/>
            <person name="Xu D."/>
            <person name="Zhang Y."/>
        </authorList>
    </citation>
    <scope>NUCLEOTIDE SEQUENCE [LARGE SCALE GENOMIC DNA]</scope>
    <source>
        <strain evidence="2">cv. Yunnan</strain>
    </source>
</reference>